<dbReference type="PROSITE" id="PS50010">
    <property type="entry name" value="DH_2"/>
    <property type="match status" value="1"/>
</dbReference>
<dbReference type="Gene3D" id="2.30.29.30">
    <property type="entry name" value="Pleckstrin-homology domain (PH domain)/Phosphotyrosine-binding domain (PTB)"/>
    <property type="match status" value="1"/>
</dbReference>
<evidence type="ECO:0000256" key="1">
    <source>
        <dbReference type="SAM" id="Coils"/>
    </source>
</evidence>
<dbReference type="EnsemblMetazoa" id="AMEC010152-RA">
    <property type="protein sequence ID" value="AMEC010152-PA"/>
    <property type="gene ID" value="AMEC010152"/>
</dbReference>
<dbReference type="InterPro" id="IPR000219">
    <property type="entry name" value="DH_dom"/>
</dbReference>
<dbReference type="Pfam" id="PF00621">
    <property type="entry name" value="RhoGEF"/>
    <property type="match status" value="1"/>
</dbReference>
<dbReference type="SUPFAM" id="SSF48366">
    <property type="entry name" value="Ras GEF"/>
    <property type="match status" value="1"/>
</dbReference>
<dbReference type="VEuPathDB" id="VectorBase:AMEC010152"/>
<feature type="compositionally biased region" description="Low complexity" evidence="2">
    <location>
        <begin position="507"/>
        <end position="524"/>
    </location>
</feature>
<feature type="compositionally biased region" description="Polar residues" evidence="2">
    <location>
        <begin position="533"/>
        <end position="545"/>
    </location>
</feature>
<dbReference type="AlphaFoldDB" id="A0A182TXM1"/>
<feature type="compositionally biased region" description="Polar residues" evidence="2">
    <location>
        <begin position="420"/>
        <end position="430"/>
    </location>
</feature>
<evidence type="ECO:0000259" key="3">
    <source>
        <dbReference type="PROSITE" id="PS50010"/>
    </source>
</evidence>
<reference evidence="4" key="2">
    <citation type="submission" date="2020-05" db="UniProtKB">
        <authorList>
            <consortium name="EnsemblMetazoa"/>
        </authorList>
    </citation>
    <scope>IDENTIFICATION</scope>
    <source>
        <strain evidence="4">CM1001059</strain>
    </source>
</reference>
<name>A0A182TXM1_9DIPT</name>
<feature type="compositionally biased region" description="Low complexity" evidence="2">
    <location>
        <begin position="603"/>
        <end position="621"/>
    </location>
</feature>
<dbReference type="PANTHER" id="PTHR12673">
    <property type="entry name" value="FACIOGENITAL DYSPLASIA PROTEIN"/>
    <property type="match status" value="1"/>
</dbReference>
<dbReference type="InterPro" id="IPR035899">
    <property type="entry name" value="DBL_dom_sf"/>
</dbReference>
<dbReference type="Pfam" id="PF00618">
    <property type="entry name" value="RasGEF_N"/>
    <property type="match status" value="2"/>
</dbReference>
<dbReference type="InterPro" id="IPR023578">
    <property type="entry name" value="Ras_GEF_dom_sf"/>
</dbReference>
<dbReference type="STRING" id="34690.A0A182TXM1"/>
<evidence type="ECO:0000256" key="2">
    <source>
        <dbReference type="SAM" id="MobiDB-lite"/>
    </source>
</evidence>
<feature type="coiled-coil region" evidence="1">
    <location>
        <begin position="101"/>
        <end position="131"/>
    </location>
</feature>
<feature type="compositionally biased region" description="Low complexity" evidence="2">
    <location>
        <begin position="684"/>
        <end position="699"/>
    </location>
</feature>
<dbReference type="Gene3D" id="1.20.900.10">
    <property type="entry name" value="Dbl homology (DH) domain"/>
    <property type="match status" value="1"/>
</dbReference>
<dbReference type="InterPro" id="IPR001849">
    <property type="entry name" value="PH_domain"/>
</dbReference>
<organism evidence="4 5">
    <name type="scientific">Anopheles melas</name>
    <dbReference type="NCBI Taxonomy" id="34690"/>
    <lineage>
        <taxon>Eukaryota</taxon>
        <taxon>Metazoa</taxon>
        <taxon>Ecdysozoa</taxon>
        <taxon>Arthropoda</taxon>
        <taxon>Hexapoda</taxon>
        <taxon>Insecta</taxon>
        <taxon>Pterygota</taxon>
        <taxon>Neoptera</taxon>
        <taxon>Endopterygota</taxon>
        <taxon>Diptera</taxon>
        <taxon>Nematocera</taxon>
        <taxon>Culicoidea</taxon>
        <taxon>Culicidae</taxon>
        <taxon>Anophelinae</taxon>
        <taxon>Anopheles</taxon>
    </lineage>
</organism>
<dbReference type="Proteomes" id="UP000075902">
    <property type="component" value="Unassembled WGS sequence"/>
</dbReference>
<feature type="compositionally biased region" description="Polar residues" evidence="2">
    <location>
        <begin position="631"/>
        <end position="641"/>
    </location>
</feature>
<feature type="region of interest" description="Disordered" evidence="2">
    <location>
        <begin position="496"/>
        <end position="701"/>
    </location>
</feature>
<evidence type="ECO:0000313" key="4">
    <source>
        <dbReference type="EnsemblMetazoa" id="AMEC010152-PA"/>
    </source>
</evidence>
<dbReference type="CDD" id="cd06224">
    <property type="entry name" value="REM"/>
    <property type="match status" value="2"/>
</dbReference>
<proteinExistence type="predicted"/>
<evidence type="ECO:0000313" key="5">
    <source>
        <dbReference type="Proteomes" id="UP000075902"/>
    </source>
</evidence>
<dbReference type="GO" id="GO:0005737">
    <property type="term" value="C:cytoplasm"/>
    <property type="evidence" value="ECO:0007669"/>
    <property type="project" value="TreeGrafter"/>
</dbReference>
<dbReference type="CDD" id="cd00160">
    <property type="entry name" value="RhoGEF"/>
    <property type="match status" value="1"/>
</dbReference>
<feature type="region of interest" description="Disordered" evidence="2">
    <location>
        <begin position="875"/>
        <end position="895"/>
    </location>
</feature>
<feature type="compositionally biased region" description="Low complexity" evidence="2">
    <location>
        <begin position="648"/>
        <end position="670"/>
    </location>
</feature>
<dbReference type="InterPro" id="IPR000651">
    <property type="entry name" value="Ras-like_Gua-exchang_fac_N"/>
</dbReference>
<dbReference type="SMART" id="SM00229">
    <property type="entry name" value="RasGEFN"/>
    <property type="match status" value="1"/>
</dbReference>
<dbReference type="SMART" id="SM00233">
    <property type="entry name" value="PH"/>
    <property type="match status" value="1"/>
</dbReference>
<feature type="compositionally biased region" description="Low complexity" evidence="2">
    <location>
        <begin position="547"/>
        <end position="563"/>
    </location>
</feature>
<keyword evidence="1" id="KW-0175">Coiled coil</keyword>
<accession>A0A182TXM1</accession>
<dbReference type="InterPro" id="IPR011993">
    <property type="entry name" value="PH-like_dom_sf"/>
</dbReference>
<feature type="compositionally biased region" description="Basic and acidic residues" evidence="2">
    <location>
        <begin position="880"/>
        <end position="895"/>
    </location>
</feature>
<feature type="region of interest" description="Disordered" evidence="2">
    <location>
        <begin position="414"/>
        <end position="471"/>
    </location>
</feature>
<dbReference type="SUPFAM" id="SSF50729">
    <property type="entry name" value="PH domain-like"/>
    <property type="match status" value="1"/>
</dbReference>
<dbReference type="Gene3D" id="1.20.870.10">
    <property type="entry name" value="Son of sevenless (SoS) protein Chain: S domain 1"/>
    <property type="match status" value="2"/>
</dbReference>
<feature type="compositionally biased region" description="Polar residues" evidence="2">
    <location>
        <begin position="457"/>
        <end position="469"/>
    </location>
</feature>
<dbReference type="SMART" id="SM00325">
    <property type="entry name" value="RhoGEF"/>
    <property type="match status" value="1"/>
</dbReference>
<dbReference type="GO" id="GO:0005085">
    <property type="term" value="F:guanyl-nucleotide exchange factor activity"/>
    <property type="evidence" value="ECO:0007669"/>
    <property type="project" value="InterPro"/>
</dbReference>
<feature type="domain" description="DH" evidence="3">
    <location>
        <begin position="1"/>
        <end position="121"/>
    </location>
</feature>
<dbReference type="PANTHER" id="PTHR12673:SF159">
    <property type="entry name" value="LD03170P"/>
    <property type="match status" value="1"/>
</dbReference>
<protein>
    <recommendedName>
        <fullName evidence="3">DH domain-containing protein</fullName>
    </recommendedName>
</protein>
<dbReference type="SUPFAM" id="SSF48065">
    <property type="entry name" value="DBL homology domain (DH-domain)"/>
    <property type="match status" value="1"/>
</dbReference>
<dbReference type="InterPro" id="IPR051092">
    <property type="entry name" value="FYVE_RhoGEF_PH"/>
</dbReference>
<sequence>MLYKISFNFPNTFLGDLFDMLLPMLSIYQEYVRNHHYSLQVLTECKSNTNFATVLKRLEAKPACQGRSLETFLTYPMHQIPRYIITLHELLAHTPHDHVERKSLQNARQQLEDLSRQMHDEVSETENLRKNLAVERMIVEGCDILLDVNQVFVRQGSLVQVPPGRGRIRSRLASFKSERDAVRQCFLFSNHMIIATRTSGGRLHLLPDVGKIPLADATLVEDPSEVQHDDEDASVCSASTRGSTLSVTESVNAGNRDFKIFVESKSGARHGIHLVAPTIQDKEAWISDISQCLDNIHMHSLLSPGIGGSSGGHQALRADPRLFKDDVDIRFSRTLNSCKLPQVRYATPERLLQRLTDLRFLSIDFLNTFLLTYRVFTDGETVLNALKSVFYDPPVEPSCDCEHQTDFLELPYQDGRASPRRTSGASSVSGYCSEGADRDRSMSGDSTGLRFRGSRRGYQNHQNSEQETLSWIPEQVGPVIIHSTHHLNEKVVEEKPIEPTPTGGTVHLQSKSQHQLHQQPQDDSYLVIPKTMPGSSSSDTLTETAMSGPSSPSNLSSVTLVGSTGSGGQDKSDDTPTEGTFKYGKAPTSPLPERVNPRAHKMATLATATPPTPTICTTDTSQTEEEEPGQASRTPDKQQQPALDHQQHSPQHQQQQIKTPPTPPTVTTTPCYSPANGQPPNGAPSPLHQPLQQQQSLPLKSEQATIVQGRLEIGGPKIVTQPYLTTTTTTTVTITTTTTATSTKSISPPHLLPMDRRPSVGHNIAIPHAALCQHRHSLQLNGDGSLFSKVRTRRFSESDDDMATSIFTTPRGSLGGVSLNTISSRASMQHDPVPHCSSKVGVVITSYRQSQRSMGPDPLWSSTSTAAAAFAIATSASSNPRDEPPEVEARNRKESVVSSPATMRVLNVLRHWVSKHFQDFEQDAALRSQTIAFLDDITCSPNLLPTEHRAASQLLRLLCRDDIDSGKLMLEILLTPPQVRMRGGGGGGGVRI</sequence>
<keyword evidence="5" id="KW-1185">Reference proteome</keyword>
<reference evidence="5" key="1">
    <citation type="submission" date="2014-01" db="EMBL/GenBank/DDBJ databases">
        <title>The Genome Sequence of Anopheles melas CM1001059_A (V2).</title>
        <authorList>
            <consortium name="The Broad Institute Genomics Platform"/>
            <person name="Neafsey D.E."/>
            <person name="Besansky N."/>
            <person name="Howell P."/>
            <person name="Walton C."/>
            <person name="Young S.K."/>
            <person name="Zeng Q."/>
            <person name="Gargeya S."/>
            <person name="Fitzgerald M."/>
            <person name="Haas B."/>
            <person name="Abouelleil A."/>
            <person name="Allen A.W."/>
            <person name="Alvarado L."/>
            <person name="Arachchi H.M."/>
            <person name="Berlin A.M."/>
            <person name="Chapman S.B."/>
            <person name="Gainer-Dewar J."/>
            <person name="Goldberg J."/>
            <person name="Griggs A."/>
            <person name="Gujja S."/>
            <person name="Hansen M."/>
            <person name="Howarth C."/>
            <person name="Imamovic A."/>
            <person name="Ireland A."/>
            <person name="Larimer J."/>
            <person name="McCowan C."/>
            <person name="Murphy C."/>
            <person name="Pearson M."/>
            <person name="Poon T.W."/>
            <person name="Priest M."/>
            <person name="Roberts A."/>
            <person name="Saif S."/>
            <person name="Shea T."/>
            <person name="Sisk P."/>
            <person name="Sykes S."/>
            <person name="Wortman J."/>
            <person name="Nusbaum C."/>
            <person name="Birren B."/>
        </authorList>
    </citation>
    <scope>NUCLEOTIDE SEQUENCE [LARGE SCALE GENOMIC DNA]</scope>
    <source>
        <strain evidence="5">CM1001059</strain>
    </source>
</reference>